<accession>A0AAD1SXD9</accession>
<evidence type="ECO:0000256" key="10">
    <source>
        <dbReference type="ARBA" id="ARBA00023136"/>
    </source>
</evidence>
<dbReference type="FunFam" id="3.30.710.10:FF:000020">
    <property type="entry name" value="Potassium voltage-gated channel protein Shaw"/>
    <property type="match status" value="1"/>
</dbReference>
<comment type="subcellular location">
    <subcellularLocation>
        <location evidence="1">Membrane</location>
        <topology evidence="1">Multi-pass membrane protein</topology>
    </subcellularLocation>
</comment>
<dbReference type="SUPFAM" id="SSF54695">
    <property type="entry name" value="POZ domain"/>
    <property type="match status" value="1"/>
</dbReference>
<dbReference type="PANTHER" id="PTHR11537:SF235">
    <property type="entry name" value="POTASSIUM VOLTAGE-GATED CHANNEL SUBFAMILY C MEMBER 1-LIKE"/>
    <property type="match status" value="1"/>
</dbReference>
<evidence type="ECO:0000259" key="13">
    <source>
        <dbReference type="SMART" id="SM00225"/>
    </source>
</evidence>
<dbReference type="GO" id="GO:0032809">
    <property type="term" value="C:neuronal cell body membrane"/>
    <property type="evidence" value="ECO:0007669"/>
    <property type="project" value="TreeGrafter"/>
</dbReference>
<evidence type="ECO:0000256" key="1">
    <source>
        <dbReference type="ARBA" id="ARBA00004141"/>
    </source>
</evidence>
<dbReference type="InterPro" id="IPR028325">
    <property type="entry name" value="VG_K_chnl"/>
</dbReference>
<dbReference type="PRINTS" id="PR01491">
    <property type="entry name" value="KVCHANNEL"/>
</dbReference>
<dbReference type="Proteomes" id="UP001295444">
    <property type="component" value="Chromosome 08"/>
</dbReference>
<keyword evidence="3" id="KW-0633">Potassium transport</keyword>
<dbReference type="GO" id="GO:0005251">
    <property type="term" value="F:delayed rectifier potassium channel activity"/>
    <property type="evidence" value="ECO:0007669"/>
    <property type="project" value="TreeGrafter"/>
</dbReference>
<dbReference type="InterPro" id="IPR005821">
    <property type="entry name" value="Ion_trans_dom"/>
</dbReference>
<evidence type="ECO:0000256" key="7">
    <source>
        <dbReference type="ARBA" id="ARBA00022958"/>
    </source>
</evidence>
<evidence type="ECO:0000256" key="9">
    <source>
        <dbReference type="ARBA" id="ARBA00023065"/>
    </source>
</evidence>
<dbReference type="AlphaFoldDB" id="A0AAD1SXD9"/>
<keyword evidence="6" id="KW-0851">Voltage-gated channel</keyword>
<evidence type="ECO:0000256" key="4">
    <source>
        <dbReference type="ARBA" id="ARBA00022692"/>
    </source>
</evidence>
<dbReference type="Gene3D" id="3.30.710.10">
    <property type="entry name" value="Potassium Channel Kv1.1, Chain A"/>
    <property type="match status" value="1"/>
</dbReference>
<keyword evidence="7" id="KW-0630">Potassium</keyword>
<dbReference type="PANTHER" id="PTHR11537">
    <property type="entry name" value="VOLTAGE-GATED POTASSIUM CHANNEL"/>
    <property type="match status" value="1"/>
</dbReference>
<dbReference type="InterPro" id="IPR000210">
    <property type="entry name" value="BTB/POZ_dom"/>
</dbReference>
<dbReference type="InterPro" id="IPR003131">
    <property type="entry name" value="T1-type_BTB"/>
</dbReference>
<feature type="transmembrane region" description="Helical" evidence="12">
    <location>
        <begin position="160"/>
        <end position="181"/>
    </location>
</feature>
<dbReference type="PRINTS" id="PR01498">
    <property type="entry name" value="SHAWCHANNEL"/>
</dbReference>
<dbReference type="GO" id="GO:0008076">
    <property type="term" value="C:voltage-gated potassium channel complex"/>
    <property type="evidence" value="ECO:0007669"/>
    <property type="project" value="InterPro"/>
</dbReference>
<dbReference type="GO" id="GO:0043679">
    <property type="term" value="C:axon terminus"/>
    <property type="evidence" value="ECO:0007669"/>
    <property type="project" value="TreeGrafter"/>
</dbReference>
<dbReference type="PRINTS" id="PR00169">
    <property type="entry name" value="KCHANNEL"/>
</dbReference>
<feature type="transmembrane region" description="Helical" evidence="12">
    <location>
        <begin position="353"/>
        <end position="374"/>
    </location>
</feature>
<dbReference type="InterPro" id="IPR011333">
    <property type="entry name" value="SKP1/BTB/POZ_sf"/>
</dbReference>
<keyword evidence="8 12" id="KW-1133">Transmembrane helix</keyword>
<dbReference type="GO" id="GO:0045211">
    <property type="term" value="C:postsynaptic membrane"/>
    <property type="evidence" value="ECO:0007669"/>
    <property type="project" value="TreeGrafter"/>
</dbReference>
<dbReference type="SMART" id="SM00225">
    <property type="entry name" value="BTB"/>
    <property type="match status" value="1"/>
</dbReference>
<sequence>MDAPNRRVVINVGGVRFETYASTLQTFPGTKLSNLAESTAYSTTDYDPQRNEFFFDRNPVVFGYVLDFYRTKHLHCSGDMCKSVLMEELNFWEVNSSQMSYCCWLKMNNMVSNLEDIGMWDEVSHHDQQLLVQTDRVDYGWRARWQPKVWTLFEMPFSSLISMCVAAVSLLFTIAAIVIFFEETKEHFVFVVANGTSDADIEYFSLKYEFDYRKVSYLLYLELVCILWFIFVFFIRFFFCPDKKKFMKNLLNWVDFISLFPVFVELMARGQVKPMDDLWMVLGFLRTSYILKLIRIILHIEGSLILRVLSGTLKAIMKEIFILLLVLAFEALFFATLEFYAECSEIGVNHESSVLGDIYASCWWAIITLTTVGYGDIYPVTTFGKIVSSLTAICGIMTIVIPIPILMIKFQHYYSIALAKEKLKNHRHKQQGL</sequence>
<dbReference type="GO" id="GO:0051260">
    <property type="term" value="P:protein homooligomerization"/>
    <property type="evidence" value="ECO:0007669"/>
    <property type="project" value="InterPro"/>
</dbReference>
<dbReference type="SUPFAM" id="SSF81324">
    <property type="entry name" value="Voltage-gated potassium channels"/>
    <property type="match status" value="1"/>
</dbReference>
<feature type="domain" description="BTB" evidence="13">
    <location>
        <begin position="6"/>
        <end position="109"/>
    </location>
</feature>
<keyword evidence="5" id="KW-0631">Potassium channel</keyword>
<dbReference type="GO" id="GO:0042734">
    <property type="term" value="C:presynaptic membrane"/>
    <property type="evidence" value="ECO:0007669"/>
    <property type="project" value="TreeGrafter"/>
</dbReference>
<evidence type="ECO:0000313" key="15">
    <source>
        <dbReference type="Proteomes" id="UP001295444"/>
    </source>
</evidence>
<dbReference type="GO" id="GO:0001508">
    <property type="term" value="P:action potential"/>
    <property type="evidence" value="ECO:0007669"/>
    <property type="project" value="TreeGrafter"/>
</dbReference>
<feature type="transmembrane region" description="Helical" evidence="12">
    <location>
        <begin position="321"/>
        <end position="341"/>
    </location>
</feature>
<feature type="transmembrane region" description="Helical" evidence="12">
    <location>
        <begin position="217"/>
        <end position="238"/>
    </location>
</feature>
<name>A0AAD1SXD9_PELCU</name>
<organism evidence="14 15">
    <name type="scientific">Pelobates cultripes</name>
    <name type="common">Western spadefoot toad</name>
    <dbReference type="NCBI Taxonomy" id="61616"/>
    <lineage>
        <taxon>Eukaryota</taxon>
        <taxon>Metazoa</taxon>
        <taxon>Chordata</taxon>
        <taxon>Craniata</taxon>
        <taxon>Vertebrata</taxon>
        <taxon>Euteleostomi</taxon>
        <taxon>Amphibia</taxon>
        <taxon>Batrachia</taxon>
        <taxon>Anura</taxon>
        <taxon>Pelobatoidea</taxon>
        <taxon>Pelobatidae</taxon>
        <taxon>Pelobates</taxon>
    </lineage>
</organism>
<evidence type="ECO:0000256" key="6">
    <source>
        <dbReference type="ARBA" id="ARBA00022882"/>
    </source>
</evidence>
<keyword evidence="4 12" id="KW-0812">Transmembrane</keyword>
<keyword evidence="9" id="KW-0406">Ion transport</keyword>
<keyword evidence="2" id="KW-0813">Transport</keyword>
<keyword evidence="15" id="KW-1185">Reference proteome</keyword>
<protein>
    <submittedName>
        <fullName evidence="14">Potassium voltage-gated channel subfamily C member 1-like</fullName>
    </submittedName>
</protein>
<dbReference type="FunFam" id="1.10.287.70:FF:000028">
    <property type="entry name" value="potassium voltage-gated channel subfamily D member 3"/>
    <property type="match status" value="1"/>
</dbReference>
<dbReference type="InterPro" id="IPR027359">
    <property type="entry name" value="Volt_channel_dom_sf"/>
</dbReference>
<keyword evidence="10 12" id="KW-0472">Membrane</keyword>
<dbReference type="EMBL" id="OW240919">
    <property type="protein sequence ID" value="CAH2310712.1"/>
    <property type="molecule type" value="Genomic_DNA"/>
</dbReference>
<reference evidence="14" key="1">
    <citation type="submission" date="2022-03" db="EMBL/GenBank/DDBJ databases">
        <authorList>
            <person name="Alioto T."/>
            <person name="Alioto T."/>
            <person name="Gomez Garrido J."/>
        </authorList>
    </citation>
    <scope>NUCLEOTIDE SEQUENCE</scope>
</reference>
<evidence type="ECO:0000256" key="3">
    <source>
        <dbReference type="ARBA" id="ARBA00022538"/>
    </source>
</evidence>
<proteinExistence type="predicted"/>
<feature type="transmembrane region" description="Helical" evidence="12">
    <location>
        <begin position="250"/>
        <end position="269"/>
    </location>
</feature>
<evidence type="ECO:0000313" key="14">
    <source>
        <dbReference type="EMBL" id="CAH2310712.1"/>
    </source>
</evidence>
<evidence type="ECO:0000256" key="12">
    <source>
        <dbReference type="SAM" id="Phobius"/>
    </source>
</evidence>
<gene>
    <name evidence="14" type="ORF">PECUL_23A005685</name>
</gene>
<dbReference type="Pfam" id="PF02214">
    <property type="entry name" value="BTB_2"/>
    <property type="match status" value="1"/>
</dbReference>
<feature type="transmembrane region" description="Helical" evidence="12">
    <location>
        <begin position="289"/>
        <end position="309"/>
    </location>
</feature>
<dbReference type="InterPro" id="IPR003968">
    <property type="entry name" value="K_chnl_volt-dep_Kv"/>
</dbReference>
<dbReference type="InterPro" id="IPR003974">
    <property type="entry name" value="K_chnl_volt-dep_Kv3"/>
</dbReference>
<dbReference type="Gene3D" id="1.20.120.350">
    <property type="entry name" value="Voltage-gated potassium channels. Chain C"/>
    <property type="match status" value="1"/>
</dbReference>
<evidence type="ECO:0000256" key="2">
    <source>
        <dbReference type="ARBA" id="ARBA00022448"/>
    </source>
</evidence>
<dbReference type="Gene3D" id="1.10.287.70">
    <property type="match status" value="1"/>
</dbReference>
<dbReference type="Pfam" id="PF00520">
    <property type="entry name" value="Ion_trans"/>
    <property type="match status" value="1"/>
</dbReference>
<feature type="transmembrane region" description="Helical" evidence="12">
    <location>
        <begin position="386"/>
        <end position="408"/>
    </location>
</feature>
<evidence type="ECO:0000256" key="11">
    <source>
        <dbReference type="ARBA" id="ARBA00023303"/>
    </source>
</evidence>
<dbReference type="GO" id="GO:0032590">
    <property type="term" value="C:dendrite membrane"/>
    <property type="evidence" value="ECO:0007669"/>
    <property type="project" value="TreeGrafter"/>
</dbReference>
<evidence type="ECO:0000256" key="5">
    <source>
        <dbReference type="ARBA" id="ARBA00022826"/>
    </source>
</evidence>
<keyword evidence="11" id="KW-0407">Ion channel</keyword>
<evidence type="ECO:0000256" key="8">
    <source>
        <dbReference type="ARBA" id="ARBA00022989"/>
    </source>
</evidence>